<feature type="compositionally biased region" description="Gly residues" evidence="5">
    <location>
        <begin position="541"/>
        <end position="582"/>
    </location>
</feature>
<feature type="compositionally biased region" description="Low complexity" evidence="5">
    <location>
        <begin position="805"/>
        <end position="819"/>
    </location>
</feature>
<feature type="region of interest" description="Disordered" evidence="5">
    <location>
        <begin position="758"/>
        <end position="819"/>
    </location>
</feature>
<keyword evidence="2" id="KW-0813">Transport</keyword>
<dbReference type="GO" id="GO:0005634">
    <property type="term" value="C:nucleus"/>
    <property type="evidence" value="ECO:0007669"/>
    <property type="project" value="UniProtKB-SubCell"/>
</dbReference>
<feature type="compositionally biased region" description="Basic and acidic residues" evidence="5">
    <location>
        <begin position="1037"/>
        <end position="1052"/>
    </location>
</feature>
<name>A0A1E5RNP1_9ASCO</name>
<evidence type="ECO:0000259" key="6">
    <source>
        <dbReference type="Pfam" id="PF16755"/>
    </source>
</evidence>
<feature type="compositionally biased region" description="Low complexity" evidence="5">
    <location>
        <begin position="477"/>
        <end position="486"/>
    </location>
</feature>
<dbReference type="OrthoDB" id="248320at2759"/>
<dbReference type="EMBL" id="LPNM01000005">
    <property type="protein sequence ID" value="OEJ88498.1"/>
    <property type="molecule type" value="Genomic_DNA"/>
</dbReference>
<feature type="compositionally biased region" description="Polar residues" evidence="5">
    <location>
        <begin position="1080"/>
        <end position="1097"/>
    </location>
</feature>
<feature type="compositionally biased region" description="Low complexity" evidence="5">
    <location>
        <begin position="882"/>
        <end position="893"/>
    </location>
</feature>
<evidence type="ECO:0000256" key="2">
    <source>
        <dbReference type="ARBA" id="ARBA00022448"/>
    </source>
</evidence>
<reference evidence="8" key="1">
    <citation type="journal article" date="2016" name="Genome Announc.">
        <title>Genome sequences of three species of Hanseniaspora isolated from spontaneous wine fermentations.</title>
        <authorList>
            <person name="Sternes P.R."/>
            <person name="Lee D."/>
            <person name="Kutyna D.R."/>
            <person name="Borneman A.R."/>
        </authorList>
    </citation>
    <scope>NUCLEOTIDE SEQUENCE [LARGE SCALE GENOMIC DNA]</scope>
    <source>
        <strain evidence="8">AWRI3579</strain>
    </source>
</reference>
<evidence type="ECO:0000256" key="3">
    <source>
        <dbReference type="ARBA" id="ARBA00023242"/>
    </source>
</evidence>
<feature type="domain" description="Nucleoporin Nup159/Nup146 N-terminal" evidence="6">
    <location>
        <begin position="38"/>
        <end position="402"/>
    </location>
</feature>
<feature type="compositionally biased region" description="Basic and acidic residues" evidence="5">
    <location>
        <begin position="772"/>
        <end position="786"/>
    </location>
</feature>
<comment type="subcellular location">
    <subcellularLocation>
        <location evidence="1">Nucleus</location>
    </subcellularLocation>
</comment>
<accession>A0A1E5RNP1</accession>
<feature type="compositionally biased region" description="Basic and acidic residues" evidence="5">
    <location>
        <begin position="947"/>
        <end position="959"/>
    </location>
</feature>
<feature type="compositionally biased region" description="Basic and acidic residues" evidence="5">
    <location>
        <begin position="984"/>
        <end position="997"/>
    </location>
</feature>
<feature type="compositionally biased region" description="Polar residues" evidence="5">
    <location>
        <begin position="495"/>
        <end position="514"/>
    </location>
</feature>
<dbReference type="STRING" id="56408.A0A1E5RNP1"/>
<dbReference type="Gene3D" id="2.130.10.10">
    <property type="entry name" value="YVTN repeat-like/Quinoprotein amine dehydrogenase"/>
    <property type="match status" value="1"/>
</dbReference>
<dbReference type="FunCoup" id="A0A1E5RNP1">
    <property type="interactions" value="139"/>
</dbReference>
<dbReference type="SUPFAM" id="SSF117289">
    <property type="entry name" value="Nucleoporin domain"/>
    <property type="match status" value="1"/>
</dbReference>
<dbReference type="InParanoid" id="A0A1E5RNP1"/>
<evidence type="ECO:0000256" key="5">
    <source>
        <dbReference type="SAM" id="MobiDB-lite"/>
    </source>
</evidence>
<comment type="caution">
    <text evidence="7">The sequence shown here is derived from an EMBL/GenBank/DDBJ whole genome shotgun (WGS) entry which is preliminary data.</text>
</comment>
<dbReference type="Pfam" id="PF16755">
    <property type="entry name" value="Beta-prop_NUP159_NUP214"/>
    <property type="match status" value="1"/>
</dbReference>
<feature type="compositionally biased region" description="Polar residues" evidence="5">
    <location>
        <begin position="908"/>
        <end position="925"/>
    </location>
</feature>
<sequence length="1528" mass="166880">MSMQLVKRGPELETLVSENFAFRPVSSVQLLKPFEKVPFVQQNLLQINENYLVCSCGDENTVNVVEMSKFREQIAKLDGQQDQEGEEQNTVEFDLTYPVNEVVVYIGISNGYIIVVTEQSTLFLVSLENALDSASWNSGKLKFSGPETFTGITMCSIFNTSEIMVLYENNELYQLSLENGSLSSTLFGKNITYVDTFLNETLAYATTEAFCVAGKLFKLDFTDDDDEEDSKELCPISITFISKTKVLCCIGENVAADTEDVFYNYKTYVVDLNNASFSETYDVTPAFATLLRKPCCYNLHLVNYIKDVSFVSVLASSSSSELSVVSINEKKGGAVCVEQSVQESDRAILPMDENTDEDTTPVGIALDCWNKEINLEKQLGEHAGEVDQKEYPLVYVLNNQGKMQIFAFLYANFTDININKAIECIPQSSLRGSSSDNSKDLPTTKQEGFQKPFSDEGKLKQATSGKSIFGQTASEKSSFGTPSFGSSGFGTSGFAQSNSKPNSETSTFEQQVSGGSIFGKPAFDQSGFGKLATEESVSGQSGFGQSGFGQSGFGQSGFGQSGFGQSGFGQSGFGQSGFGQSGFGKAAPDGKANTNFSFGAFGSNEVDKGKPSFGGFGSFGKTESNSPFADLAAQKSSSPFANLTAKKENSPFAVLNSDESKQESSLFVNNQSTSDSIFDKTFGKNKDENAWIKNSSFANSNVADSDQFGKSLAAKSEVEKPWSEKKGPVFGKYNPPSIISAENGQKAADSADTLDFSFGNLSTSNEQNAETETLRANKNQTEKSVNEDLSNSLQNTEIEDSNKNASGQQSSGGLFSSSANSSLFDTAKSNVKPAFSFGGSTSLVNNGSKNKSSFQFDDLKTGALKSPIFGTSQDEKTKESSPFESFSNFNNKSQHSLQTITFGKKTEGNGTENPFSKNLSGNKGDQQAKGVKTPIAEISGKSSTSQNDDKVPAEGKTETFDQIQGDDTKDMKQHEMEQISVGDTSEKIEQDDNEKNKTATGGSNKEEEEEEATDLSEDESTKSIIVGSPQAEIVHANNKDNTDNKNDGHEVNENGEQQISDEAAATLEQAEKPKNIDGSEISSVASKLKGETSQQGIDKTERSSENQQLDVGEASKETVAVDKPVNSENENGQDNDKVVDKSSVLELNKDEDGWVNIDDVHDEDKPDNKATTETESIEVVPEAVSKELCTVSTQVPGPVKDIKSLTDPVDVVSTSVMVKAETACAMAQTHPPLTKDEQTLAFEGEEEYLNKVYVSTPLRKYYCAQYVPSSGNQCKTNILKVLSTLVSVVDNELIALEKNVESFDSYFRDQVKPTYAKSIKCINPNYQWRMDECKKFVELIDFDSEIAQVCELLSKVNKLRDLVLDLDHSKLEERFESLNQEKEHVVNKTDSLSVTQLRIKLELNQKITDLTSKLEKVSDLIKVLKMYSLLEENGNAGNVVKNYLRELPDRTSLLEEVQKLRIEIGELQSQKSDQLEPQNSFGATSNKVLAAKKNSTVIETAMKMNARRALGGVLKNRNLEKKNYGVLK</sequence>
<feature type="compositionally biased region" description="Polar residues" evidence="5">
    <location>
        <begin position="787"/>
        <end position="796"/>
    </location>
</feature>
<feature type="compositionally biased region" description="Acidic residues" evidence="5">
    <location>
        <begin position="1006"/>
        <end position="1018"/>
    </location>
</feature>
<keyword evidence="8" id="KW-1185">Reference proteome</keyword>
<feature type="compositionally biased region" description="Polar residues" evidence="5">
    <location>
        <begin position="838"/>
        <end position="855"/>
    </location>
</feature>
<feature type="compositionally biased region" description="Polar residues" evidence="5">
    <location>
        <begin position="759"/>
        <end position="771"/>
    </location>
</feature>
<feature type="region of interest" description="Disordered" evidence="5">
    <location>
        <begin position="534"/>
        <end position="586"/>
    </location>
</feature>
<gene>
    <name evidence="7" type="ORF">AWRI3579_g819</name>
</gene>
<keyword evidence="4" id="KW-0175">Coiled coil</keyword>
<organism evidence="7 8">
    <name type="scientific">Hanseniaspora osmophila</name>
    <dbReference type="NCBI Taxonomy" id="56408"/>
    <lineage>
        <taxon>Eukaryota</taxon>
        <taxon>Fungi</taxon>
        <taxon>Dikarya</taxon>
        <taxon>Ascomycota</taxon>
        <taxon>Saccharomycotina</taxon>
        <taxon>Saccharomycetes</taxon>
        <taxon>Saccharomycodales</taxon>
        <taxon>Saccharomycodaceae</taxon>
        <taxon>Hanseniaspora</taxon>
    </lineage>
</organism>
<feature type="compositionally biased region" description="Polar residues" evidence="5">
    <location>
        <begin position="429"/>
        <end position="447"/>
    </location>
</feature>
<feature type="compositionally biased region" description="Basic and acidic residues" evidence="5">
    <location>
        <begin position="1156"/>
        <end position="1172"/>
    </location>
</feature>
<keyword evidence="3" id="KW-0539">Nucleus</keyword>
<dbReference type="InterPro" id="IPR015943">
    <property type="entry name" value="WD40/YVTN_repeat-like_dom_sf"/>
</dbReference>
<feature type="compositionally biased region" description="Basic and acidic residues" evidence="5">
    <location>
        <begin position="966"/>
        <end position="977"/>
    </location>
</feature>
<evidence type="ECO:0000313" key="7">
    <source>
        <dbReference type="EMBL" id="OEJ88498.1"/>
    </source>
</evidence>
<evidence type="ECO:0000313" key="8">
    <source>
        <dbReference type="Proteomes" id="UP000095728"/>
    </source>
</evidence>
<feature type="coiled-coil region" evidence="4">
    <location>
        <begin position="1368"/>
        <end position="1420"/>
    </location>
</feature>
<proteinExistence type="predicted"/>
<dbReference type="Proteomes" id="UP000095728">
    <property type="component" value="Unassembled WGS sequence"/>
</dbReference>
<evidence type="ECO:0000256" key="4">
    <source>
        <dbReference type="SAM" id="Coils"/>
    </source>
</evidence>
<feature type="compositionally biased region" description="Basic and acidic residues" evidence="5">
    <location>
        <begin position="716"/>
        <end position="727"/>
    </location>
</feature>
<feature type="region of interest" description="Disordered" evidence="5">
    <location>
        <begin position="1156"/>
        <end position="1175"/>
    </location>
</feature>
<feature type="region of interest" description="Disordered" evidence="5">
    <location>
        <begin position="714"/>
        <end position="737"/>
    </location>
</feature>
<feature type="region of interest" description="Disordered" evidence="5">
    <location>
        <begin position="835"/>
        <end position="1140"/>
    </location>
</feature>
<dbReference type="InterPro" id="IPR039462">
    <property type="entry name" value="Nup159/Nup146_N"/>
</dbReference>
<feature type="region of interest" description="Disordered" evidence="5">
    <location>
        <begin position="429"/>
        <end position="516"/>
    </location>
</feature>
<evidence type="ECO:0000256" key="1">
    <source>
        <dbReference type="ARBA" id="ARBA00004123"/>
    </source>
</evidence>
<protein>
    <submittedName>
        <fullName evidence="7">Nucleoporin</fullName>
    </submittedName>
</protein>
<feature type="compositionally biased region" description="Polar residues" evidence="5">
    <location>
        <begin position="461"/>
        <end position="476"/>
    </location>
</feature>